<organism evidence="4 5">
    <name type="scientific">Xylaria multiplex</name>
    <dbReference type="NCBI Taxonomy" id="323545"/>
    <lineage>
        <taxon>Eukaryota</taxon>
        <taxon>Fungi</taxon>
        <taxon>Dikarya</taxon>
        <taxon>Ascomycota</taxon>
        <taxon>Pezizomycotina</taxon>
        <taxon>Sordariomycetes</taxon>
        <taxon>Xylariomycetidae</taxon>
        <taxon>Xylariales</taxon>
        <taxon>Xylariaceae</taxon>
        <taxon>Xylaria</taxon>
    </lineage>
</organism>
<protein>
    <recommendedName>
        <fullName evidence="3">AMP-dependent synthetase/ligase domain-containing protein</fullName>
    </recommendedName>
</protein>
<evidence type="ECO:0000256" key="2">
    <source>
        <dbReference type="ARBA" id="ARBA00022553"/>
    </source>
</evidence>
<dbReference type="OrthoDB" id="429813at2759"/>
<comment type="caution">
    <text evidence="4">The sequence shown here is derived from an EMBL/GenBank/DDBJ whole genome shotgun (WGS) entry which is preliminary data.</text>
</comment>
<dbReference type="EMBL" id="WUBL01000012">
    <property type="protein sequence ID" value="KAF2971557.1"/>
    <property type="molecule type" value="Genomic_DNA"/>
</dbReference>
<dbReference type="AlphaFoldDB" id="A0A7C8NBQ0"/>
<dbReference type="InterPro" id="IPR000873">
    <property type="entry name" value="AMP-dep_synth/lig_dom"/>
</dbReference>
<gene>
    <name evidence="4" type="ORF">GQX73_g1964</name>
</gene>
<dbReference type="PANTHER" id="PTHR43439:SF2">
    <property type="entry name" value="ENZYME, PUTATIVE (JCVI)-RELATED"/>
    <property type="match status" value="1"/>
</dbReference>
<evidence type="ECO:0000259" key="3">
    <source>
        <dbReference type="Pfam" id="PF00501"/>
    </source>
</evidence>
<keyword evidence="2" id="KW-0597">Phosphoprotein</keyword>
<dbReference type="InterPro" id="IPR042099">
    <property type="entry name" value="ANL_N_sf"/>
</dbReference>
<feature type="domain" description="AMP-dependent synthetase/ligase" evidence="3">
    <location>
        <begin position="43"/>
        <end position="341"/>
    </location>
</feature>
<keyword evidence="5" id="KW-1185">Reference proteome</keyword>
<dbReference type="Gene3D" id="3.40.50.12780">
    <property type="entry name" value="N-terminal domain of ligase-like"/>
    <property type="match status" value="1"/>
</dbReference>
<name>A0A7C8NBQ0_9PEZI</name>
<proteinExistence type="predicted"/>
<reference evidence="4 5" key="1">
    <citation type="submission" date="2019-12" db="EMBL/GenBank/DDBJ databases">
        <title>Draft genome sequence of the ascomycete Xylaria multiplex DSM 110363.</title>
        <authorList>
            <person name="Buettner E."/>
            <person name="Kellner H."/>
        </authorList>
    </citation>
    <scope>NUCLEOTIDE SEQUENCE [LARGE SCALE GENOMIC DNA]</scope>
    <source>
        <strain evidence="4 5">DSM 110363</strain>
    </source>
</reference>
<dbReference type="Pfam" id="PF00501">
    <property type="entry name" value="AMP-binding"/>
    <property type="match status" value="1"/>
</dbReference>
<dbReference type="InterPro" id="IPR051414">
    <property type="entry name" value="Adenylate-forming_Reductase"/>
</dbReference>
<keyword evidence="1" id="KW-0596">Phosphopantetheine</keyword>
<dbReference type="Proteomes" id="UP000481858">
    <property type="component" value="Unassembled WGS sequence"/>
</dbReference>
<dbReference type="InParanoid" id="A0A7C8NBQ0"/>
<evidence type="ECO:0000313" key="4">
    <source>
        <dbReference type="EMBL" id="KAF2971557.1"/>
    </source>
</evidence>
<dbReference type="SUPFAM" id="SSF56801">
    <property type="entry name" value="Acetyl-CoA synthetase-like"/>
    <property type="match status" value="1"/>
</dbReference>
<evidence type="ECO:0000256" key="1">
    <source>
        <dbReference type="ARBA" id="ARBA00022450"/>
    </source>
</evidence>
<dbReference type="PANTHER" id="PTHR43439">
    <property type="entry name" value="PHENYLACETATE-COENZYME A LIGASE"/>
    <property type="match status" value="1"/>
</dbReference>
<accession>A0A7C8NBQ0</accession>
<sequence length="405" mass="45252">MASNSAADYQGQLLPVVIDEIARSDPHRPWASIPINDDDLSLGYEDITYAALANAINRLAWIIDSAVGKSTTFETMAYLGASDLRYHIIQMSACKTGHNVLFSSHLNSLNVHLSLMEQLDCRSLFYSDGIQVDDIISVRPMAHILVPSLDDLIDLGDRAEWYPYTKTYKDAALDPYMSLHTSGTTGDPKPILFNHEMTKSTYLQGLLPDVEGRPHVSEFFCPGLGNRVLLPTAPFHVISSLCGLCLSVLGGGVFVLPYRNRGVSNTDPILDVCTYSKAKYVMMLPHIMEAVARRPNPEDYIKNFEKVFFGGGELSSFARETWAKYRPIQNCWGSSEVGFPPQLRPDPEDHDYVYFDLEHSGLEFRETKIDENTDEVAPPKVYEILTKKESETAVLGKFCTYKTGS</sequence>
<evidence type="ECO:0000313" key="5">
    <source>
        <dbReference type="Proteomes" id="UP000481858"/>
    </source>
</evidence>